<evidence type="ECO:0000313" key="7">
    <source>
        <dbReference type="EMBL" id="CZB21146.1"/>
    </source>
</evidence>
<gene>
    <name evidence="7" type="ORF">FLM9_1399</name>
</gene>
<dbReference type="SUPFAM" id="SSF52418">
    <property type="entry name" value="Nucleoside phosphorylase/phosphoribosyltransferase catalytic domain"/>
    <property type="match status" value="1"/>
</dbReference>
<dbReference type="PANTHER" id="PTHR43285:SF3">
    <property type="entry name" value="SLL1634 PROTEIN"/>
    <property type="match status" value="1"/>
</dbReference>
<organism evidence="7 8">
    <name type="scientific">Candidatus Synechococcus spongiarum</name>
    <dbReference type="NCBI Taxonomy" id="431041"/>
    <lineage>
        <taxon>Bacteria</taxon>
        <taxon>Bacillati</taxon>
        <taxon>Cyanobacteriota</taxon>
        <taxon>Cyanophyceae</taxon>
        <taxon>Synechococcales</taxon>
        <taxon>Synechococcaceae</taxon>
        <taxon>Synechococcus</taxon>
    </lineage>
</organism>
<keyword evidence="1" id="KW-0028">Amino-acid biosynthesis</keyword>
<sequence length="361" mass="39955">MVNPSSRQRFRELLRKIGSGEHTSRGLSREEAAEAMALMLNGDATPAQVGAFLIAHRIRRPEPQELAGMLDHYEAHGPSLHSQGPHLPISFGMPYDGRTRTAPVFPLTALVLATAGHPVILHGGRRMPIKYGITPMELLQRVGIDLSGLTIAAVQRCLDQENMALTHQPLHFPAAEALVEIRDQLGKRPPVASLELLWSPHKGAHLLVSGFVHPPTESRAWAALAEHGGERNVVTVKGLEGSTDIPTSRAGILAHVRYGQAERHIFHPRDHGYFGEDLAWNGEEAWSRMAEAALLGHGPLRRAVSWNSGSYLWFLNRERSLPDCLAEADQLLASGQVLQKRDRLRHLLRSMEPQRQHATCR</sequence>
<keyword evidence="8" id="KW-1185">Reference proteome</keyword>
<evidence type="ECO:0000256" key="2">
    <source>
        <dbReference type="ARBA" id="ARBA00022676"/>
    </source>
</evidence>
<evidence type="ECO:0000313" key="8">
    <source>
        <dbReference type="Proteomes" id="UP000182631"/>
    </source>
</evidence>
<dbReference type="GO" id="GO:0005829">
    <property type="term" value="C:cytosol"/>
    <property type="evidence" value="ECO:0007669"/>
    <property type="project" value="TreeGrafter"/>
</dbReference>
<keyword evidence="4" id="KW-0057">Aromatic amino acid biosynthesis</keyword>
<dbReference type="SUPFAM" id="SSF47648">
    <property type="entry name" value="Nucleoside phosphorylase/phosphoribosyltransferase N-terminal domain"/>
    <property type="match status" value="1"/>
</dbReference>
<accession>A0A161KBI3</accession>
<dbReference type="Proteomes" id="UP000182631">
    <property type="component" value="Unassembled WGS sequence"/>
</dbReference>
<evidence type="ECO:0000259" key="5">
    <source>
        <dbReference type="Pfam" id="PF00591"/>
    </source>
</evidence>
<dbReference type="RefSeq" id="WP_074457800.1">
    <property type="nucleotide sequence ID" value="NZ_FITM01000150.1"/>
</dbReference>
<dbReference type="OrthoDB" id="9926at2"/>
<dbReference type="EMBL" id="FITM01000150">
    <property type="protein sequence ID" value="CZB21146.1"/>
    <property type="molecule type" value="Genomic_DNA"/>
</dbReference>
<proteinExistence type="predicted"/>
<dbReference type="EC" id="2.4.2.18" evidence="7"/>
<dbReference type="GO" id="GO:0004048">
    <property type="term" value="F:anthranilate phosphoribosyltransferase activity"/>
    <property type="evidence" value="ECO:0007669"/>
    <property type="project" value="UniProtKB-EC"/>
</dbReference>
<keyword evidence="3 7" id="KW-0808">Transferase</keyword>
<evidence type="ECO:0000256" key="4">
    <source>
        <dbReference type="ARBA" id="ARBA00023141"/>
    </source>
</evidence>
<feature type="domain" description="Glycosyl transferase family 3 N-terminal" evidence="6">
    <location>
        <begin position="11"/>
        <end position="73"/>
    </location>
</feature>
<dbReference type="InterPro" id="IPR035902">
    <property type="entry name" value="Nuc_phospho_transferase"/>
</dbReference>
<dbReference type="Gene3D" id="1.20.970.10">
    <property type="entry name" value="Transferase, Pyrimidine Nucleoside Phosphorylase, Chain C"/>
    <property type="match status" value="1"/>
</dbReference>
<dbReference type="Gene3D" id="3.40.1030.10">
    <property type="entry name" value="Nucleoside phosphorylase/phosphoribosyltransferase catalytic domain"/>
    <property type="match status" value="1"/>
</dbReference>
<dbReference type="GO" id="GO:0000162">
    <property type="term" value="P:L-tryptophan biosynthetic process"/>
    <property type="evidence" value="ECO:0007669"/>
    <property type="project" value="InterPro"/>
</dbReference>
<dbReference type="InterPro" id="IPR017459">
    <property type="entry name" value="Glycosyl_Trfase_fam3_N_dom"/>
</dbReference>
<feature type="domain" description="Glycosyl transferase family 3" evidence="5">
    <location>
        <begin position="108"/>
        <end position="336"/>
    </location>
</feature>
<dbReference type="PANTHER" id="PTHR43285">
    <property type="entry name" value="ANTHRANILATE PHOSPHORIBOSYLTRANSFERASE"/>
    <property type="match status" value="1"/>
</dbReference>
<keyword evidence="2 7" id="KW-0328">Glycosyltransferase</keyword>
<name>A0A161KBI3_9SYNE</name>
<reference evidence="8" key="1">
    <citation type="submission" date="2016-02" db="EMBL/GenBank/DDBJ databases">
        <authorList>
            <person name="liu f."/>
        </authorList>
    </citation>
    <scope>NUCLEOTIDE SEQUENCE [LARGE SCALE GENOMIC DNA]</scope>
</reference>
<dbReference type="InterPro" id="IPR005940">
    <property type="entry name" value="Anthranilate_Pribosyl_Tfrase"/>
</dbReference>
<dbReference type="Pfam" id="PF00591">
    <property type="entry name" value="Glycos_transf_3"/>
    <property type="match status" value="1"/>
</dbReference>
<dbReference type="NCBIfam" id="NF005635">
    <property type="entry name" value="PRK07394.1"/>
    <property type="match status" value="1"/>
</dbReference>
<evidence type="ECO:0000256" key="3">
    <source>
        <dbReference type="ARBA" id="ARBA00022679"/>
    </source>
</evidence>
<dbReference type="Pfam" id="PF02885">
    <property type="entry name" value="Glycos_trans_3N"/>
    <property type="match status" value="1"/>
</dbReference>
<evidence type="ECO:0000256" key="1">
    <source>
        <dbReference type="ARBA" id="ARBA00022605"/>
    </source>
</evidence>
<dbReference type="InterPro" id="IPR000312">
    <property type="entry name" value="Glycosyl_Trfase_fam3"/>
</dbReference>
<dbReference type="InterPro" id="IPR036320">
    <property type="entry name" value="Glycosyl_Trfase_fam3_N_dom_sf"/>
</dbReference>
<evidence type="ECO:0000259" key="6">
    <source>
        <dbReference type="Pfam" id="PF02885"/>
    </source>
</evidence>
<protein>
    <submittedName>
        <fullName evidence="7">Anthranilate phosphoribosyltransferase like</fullName>
        <ecNumber evidence="7">2.4.2.18</ecNumber>
    </submittedName>
</protein>
<dbReference type="AlphaFoldDB" id="A0A161KBI3"/>